<dbReference type="Gene3D" id="2.60.40.780">
    <property type="entry name" value="von Hippel-Lindau disease tumour suppressor, beta domain"/>
    <property type="match status" value="1"/>
</dbReference>
<evidence type="ECO:0000313" key="4">
    <source>
        <dbReference type="Proteomes" id="UP000233020"/>
    </source>
</evidence>
<dbReference type="STRING" id="37293.ENSANAP00000017741"/>
<reference evidence="3" key="1">
    <citation type="submission" date="2025-08" db="UniProtKB">
        <authorList>
            <consortium name="Ensembl"/>
        </authorList>
    </citation>
    <scope>IDENTIFICATION</scope>
</reference>
<accession>A0A2K5DA02</accession>
<dbReference type="Pfam" id="PF01847">
    <property type="entry name" value="VHL"/>
    <property type="match status" value="1"/>
</dbReference>
<reference evidence="3" key="2">
    <citation type="submission" date="2025-09" db="UniProtKB">
        <authorList>
            <consortium name="Ensembl"/>
        </authorList>
    </citation>
    <scope>IDENTIFICATION</scope>
</reference>
<feature type="region of interest" description="Disordered" evidence="1">
    <location>
        <begin position="1"/>
        <end position="34"/>
    </location>
</feature>
<organism evidence="3 4">
    <name type="scientific">Aotus nancymaae</name>
    <name type="common">Ma's night monkey</name>
    <dbReference type="NCBI Taxonomy" id="37293"/>
    <lineage>
        <taxon>Eukaryota</taxon>
        <taxon>Metazoa</taxon>
        <taxon>Chordata</taxon>
        <taxon>Craniata</taxon>
        <taxon>Vertebrata</taxon>
        <taxon>Euteleostomi</taxon>
        <taxon>Mammalia</taxon>
        <taxon>Eutheria</taxon>
        <taxon>Euarchontoglires</taxon>
        <taxon>Primates</taxon>
        <taxon>Haplorrhini</taxon>
        <taxon>Platyrrhini</taxon>
        <taxon>Aotidae</taxon>
        <taxon>Aotus</taxon>
    </lineage>
</organism>
<evidence type="ECO:0000256" key="1">
    <source>
        <dbReference type="SAM" id="MobiDB-lite"/>
    </source>
</evidence>
<dbReference type="SUPFAM" id="SSF49468">
    <property type="entry name" value="VHL"/>
    <property type="match status" value="1"/>
</dbReference>
<feature type="domain" description="von Hippel-Lindau disease tumour suppressor beta" evidence="2">
    <location>
        <begin position="45"/>
        <end position="83"/>
    </location>
</feature>
<evidence type="ECO:0000259" key="2">
    <source>
        <dbReference type="Pfam" id="PF01847"/>
    </source>
</evidence>
<dbReference type="GeneTree" id="ENSGT01010000224083"/>
<dbReference type="OMA" id="AGPEEYC"/>
<dbReference type="Proteomes" id="UP000233020">
    <property type="component" value="Unplaced"/>
</dbReference>
<dbReference type="InterPro" id="IPR024053">
    <property type="entry name" value="VHL_beta_dom"/>
</dbReference>
<proteinExistence type="predicted"/>
<name>A0A2K5DA02_AOTNA</name>
<feature type="compositionally biased region" description="Basic and acidic residues" evidence="1">
    <location>
        <begin position="15"/>
        <end position="34"/>
    </location>
</feature>
<dbReference type="AlphaFoldDB" id="A0A2K5DA02"/>
<keyword evidence="4" id="KW-1185">Reference proteome</keyword>
<dbReference type="InterPro" id="IPR036208">
    <property type="entry name" value="VHL_sf"/>
</dbReference>
<dbReference type="Ensembl" id="ENSANAT00000035599.1">
    <property type="protein sequence ID" value="ENSANAP00000017741.1"/>
    <property type="gene ID" value="ENSANAG00000026737.1"/>
</dbReference>
<dbReference type="InterPro" id="IPR037140">
    <property type="entry name" value="VHL_beta_dom_sf"/>
</dbReference>
<sequence>MPRRVGKGVGLEAKAGTHEAGPEKDCQEESGAEKEMEVGAAWPVLRSVNSHELTRVIFYNCSPRVLLPVWLNCYGKPQPYPTLLDLRTCNRLLVNQTELFVPSSSVDGQPVFCIP</sequence>
<protein>
    <recommendedName>
        <fullName evidence="2">von Hippel-Lindau disease tumour suppressor beta domain-containing protein</fullName>
    </recommendedName>
</protein>
<evidence type="ECO:0000313" key="3">
    <source>
        <dbReference type="Ensembl" id="ENSANAP00000017741.1"/>
    </source>
</evidence>